<dbReference type="SUPFAM" id="SSF52172">
    <property type="entry name" value="CheY-like"/>
    <property type="match status" value="1"/>
</dbReference>
<dbReference type="OrthoDB" id="514180at2"/>
<dbReference type="InterPro" id="IPR001789">
    <property type="entry name" value="Sig_transdc_resp-reg_receiver"/>
</dbReference>
<evidence type="ECO:0000256" key="1">
    <source>
        <dbReference type="ARBA" id="ARBA00022553"/>
    </source>
</evidence>
<protein>
    <recommendedName>
        <fullName evidence="3">Response regulatory domain-containing protein</fullName>
    </recommendedName>
</protein>
<dbReference type="PROSITE" id="PS50110">
    <property type="entry name" value="RESPONSE_REGULATORY"/>
    <property type="match status" value="1"/>
</dbReference>
<dbReference type="AlphaFoldDB" id="A0A2T1ENR6"/>
<dbReference type="PANTHER" id="PTHR44591:SF3">
    <property type="entry name" value="RESPONSE REGULATORY DOMAIN-CONTAINING PROTEIN"/>
    <property type="match status" value="1"/>
</dbReference>
<reference evidence="4 5" key="2">
    <citation type="submission" date="2018-03" db="EMBL/GenBank/DDBJ databases">
        <title>The ancient ancestry and fast evolution of plastids.</title>
        <authorList>
            <person name="Moore K.R."/>
            <person name="Magnabosco C."/>
            <person name="Momper L."/>
            <person name="Gold D.A."/>
            <person name="Bosak T."/>
            <person name="Fournier G.P."/>
        </authorList>
    </citation>
    <scope>NUCLEOTIDE SEQUENCE [LARGE SCALE GENOMIC DNA]</scope>
    <source>
        <strain evidence="4 5">ULC18</strain>
    </source>
</reference>
<accession>A0A2T1ENR6</accession>
<evidence type="ECO:0000256" key="2">
    <source>
        <dbReference type="PROSITE-ProRule" id="PRU00169"/>
    </source>
</evidence>
<evidence type="ECO:0000313" key="4">
    <source>
        <dbReference type="EMBL" id="PSB34355.1"/>
    </source>
</evidence>
<evidence type="ECO:0000313" key="5">
    <source>
        <dbReference type="Proteomes" id="UP000239576"/>
    </source>
</evidence>
<dbReference type="Pfam" id="PF00072">
    <property type="entry name" value="Response_reg"/>
    <property type="match status" value="1"/>
</dbReference>
<reference evidence="5" key="1">
    <citation type="submission" date="2018-02" db="EMBL/GenBank/DDBJ databases">
        <authorList>
            <person name="Moore K."/>
            <person name="Momper L."/>
        </authorList>
    </citation>
    <scope>NUCLEOTIDE SEQUENCE [LARGE SCALE GENOMIC DNA]</scope>
    <source>
        <strain evidence="5">ULC18</strain>
    </source>
</reference>
<keyword evidence="1 2" id="KW-0597">Phosphoprotein</keyword>
<dbReference type="PANTHER" id="PTHR44591">
    <property type="entry name" value="STRESS RESPONSE REGULATOR PROTEIN 1"/>
    <property type="match status" value="1"/>
</dbReference>
<sequence length="171" mass="18489">MCRIGITVTACLLNCTDVGDFVLTTEAGQPQGDVAPVDFPTLNGLRVLVVDNDLDTRELFTFVLEEKGAVVSAVASACEALEVMQATPFDLLISDIGLPDIDGFRFLRQVRALAVASNAQIPAMAITGFADDKMRLQILAAGFQQTLTKPTDLDQFVAIVVELAERQRQFV</sequence>
<feature type="domain" description="Response regulatory" evidence="3">
    <location>
        <begin position="46"/>
        <end position="164"/>
    </location>
</feature>
<organism evidence="4 5">
    <name type="scientific">Stenomitos frigidus ULC18</name>
    <dbReference type="NCBI Taxonomy" id="2107698"/>
    <lineage>
        <taxon>Bacteria</taxon>
        <taxon>Bacillati</taxon>
        <taxon>Cyanobacteriota</taxon>
        <taxon>Cyanophyceae</taxon>
        <taxon>Leptolyngbyales</taxon>
        <taxon>Leptolyngbyaceae</taxon>
        <taxon>Stenomitos</taxon>
    </lineage>
</organism>
<evidence type="ECO:0000259" key="3">
    <source>
        <dbReference type="PROSITE" id="PS50110"/>
    </source>
</evidence>
<keyword evidence="5" id="KW-1185">Reference proteome</keyword>
<proteinExistence type="predicted"/>
<dbReference type="GO" id="GO:0000160">
    <property type="term" value="P:phosphorelay signal transduction system"/>
    <property type="evidence" value="ECO:0007669"/>
    <property type="project" value="InterPro"/>
</dbReference>
<comment type="caution">
    <text evidence="4">The sequence shown here is derived from an EMBL/GenBank/DDBJ whole genome shotgun (WGS) entry which is preliminary data.</text>
</comment>
<dbReference type="InterPro" id="IPR050595">
    <property type="entry name" value="Bact_response_regulator"/>
</dbReference>
<dbReference type="SMART" id="SM00448">
    <property type="entry name" value="REC"/>
    <property type="match status" value="1"/>
</dbReference>
<dbReference type="EMBL" id="PVWK01000014">
    <property type="protein sequence ID" value="PSB34355.1"/>
    <property type="molecule type" value="Genomic_DNA"/>
</dbReference>
<dbReference type="Proteomes" id="UP000239576">
    <property type="component" value="Unassembled WGS sequence"/>
</dbReference>
<gene>
    <name evidence="4" type="ORF">C7B82_02485</name>
</gene>
<feature type="modified residue" description="4-aspartylphosphate" evidence="2">
    <location>
        <position position="95"/>
    </location>
</feature>
<name>A0A2T1ENR6_9CYAN</name>
<dbReference type="InterPro" id="IPR011006">
    <property type="entry name" value="CheY-like_superfamily"/>
</dbReference>
<dbReference type="Gene3D" id="3.40.50.2300">
    <property type="match status" value="1"/>
</dbReference>